<dbReference type="SUPFAM" id="SSF53474">
    <property type="entry name" value="alpha/beta-Hydrolases"/>
    <property type="match status" value="1"/>
</dbReference>
<comment type="similarity">
    <text evidence="1">Belongs to the peptidase S33 family.</text>
</comment>
<gene>
    <name evidence="6" type="ORF">A1O1_08818</name>
</gene>
<dbReference type="Proteomes" id="UP000019484">
    <property type="component" value="Unassembled WGS sequence"/>
</dbReference>
<keyword evidence="2" id="KW-0058">Aromatic hydrocarbons catabolism</keyword>
<evidence type="ECO:0000313" key="6">
    <source>
        <dbReference type="EMBL" id="EXJ78418.1"/>
    </source>
</evidence>
<dbReference type="PANTHER" id="PTHR21661">
    <property type="entry name" value="EPOXIDE HYDROLASE 1-RELATED"/>
    <property type="match status" value="1"/>
</dbReference>
<sequence length="419" mass="46981">MADTTIKPFTISIPDSALSDLKTRLSLARFPDEIDSAGWDYGAPLADVQRLTKYWKDKHDWRAAEQELNKMPQFTTSIAVTAHDSIQVHFIHQRSTNPHAIPLLFVHGWPGSFIEASKIWEKLANPDTDPADPAGAAAPAFHFVAPSLPNFGFSQGSRKRGFALAQYAETCHSLMQRLGYDEYVTQGGDWGCYITRAISLLYPAHCKATHINMDQGAAPSFATHPRLALQHAVRPYSEDEKTGLARTKWFLEQGSGYRAQQSTKPQTLGYALADSPVGLLAWIYEKLHDWTDSYPWTDDEVCTWISIYWFSTMGPAASLRIYYEATHDWDDPATRVTRDRTREYIGGGVKLGLTHSPKELRVLPSVWTRTQGDVVFERSYDSGGHFFAYERPDHLIRDVRDMFGKTGGAAGVVKGLTGY</sequence>
<dbReference type="GeneID" id="19163665"/>
<dbReference type="Pfam" id="PF06441">
    <property type="entry name" value="EHN"/>
    <property type="match status" value="1"/>
</dbReference>
<keyword evidence="7" id="KW-1185">Reference proteome</keyword>
<dbReference type="GO" id="GO:0097176">
    <property type="term" value="P:epoxide metabolic process"/>
    <property type="evidence" value="ECO:0007669"/>
    <property type="project" value="TreeGrafter"/>
</dbReference>
<evidence type="ECO:0000256" key="1">
    <source>
        <dbReference type="ARBA" id="ARBA00010088"/>
    </source>
</evidence>
<dbReference type="Gene3D" id="3.40.50.1820">
    <property type="entry name" value="alpha/beta hydrolase"/>
    <property type="match status" value="1"/>
</dbReference>
<proteinExistence type="inferred from homology"/>
<evidence type="ECO:0000256" key="4">
    <source>
        <dbReference type="PIRSR" id="PIRSR001112-1"/>
    </source>
</evidence>
<feature type="domain" description="Epoxide hydrolase N-terminal" evidence="5">
    <location>
        <begin position="6"/>
        <end position="115"/>
    </location>
</feature>
<evidence type="ECO:0000313" key="7">
    <source>
        <dbReference type="Proteomes" id="UP000019484"/>
    </source>
</evidence>
<reference evidence="6 7" key="1">
    <citation type="submission" date="2013-03" db="EMBL/GenBank/DDBJ databases">
        <title>The Genome Sequence of Capronia coronata CBS 617.96.</title>
        <authorList>
            <consortium name="The Broad Institute Genomics Platform"/>
            <person name="Cuomo C."/>
            <person name="de Hoog S."/>
            <person name="Gorbushina A."/>
            <person name="Walker B."/>
            <person name="Young S.K."/>
            <person name="Zeng Q."/>
            <person name="Gargeya S."/>
            <person name="Fitzgerald M."/>
            <person name="Haas B."/>
            <person name="Abouelleil A."/>
            <person name="Allen A.W."/>
            <person name="Alvarado L."/>
            <person name="Arachchi H.M."/>
            <person name="Berlin A.M."/>
            <person name="Chapman S.B."/>
            <person name="Gainer-Dewar J."/>
            <person name="Goldberg J."/>
            <person name="Griggs A."/>
            <person name="Gujja S."/>
            <person name="Hansen M."/>
            <person name="Howarth C."/>
            <person name="Imamovic A."/>
            <person name="Ireland A."/>
            <person name="Larimer J."/>
            <person name="McCowan C."/>
            <person name="Murphy C."/>
            <person name="Pearson M."/>
            <person name="Poon T.W."/>
            <person name="Priest M."/>
            <person name="Roberts A."/>
            <person name="Saif S."/>
            <person name="Shea T."/>
            <person name="Sisk P."/>
            <person name="Sykes S."/>
            <person name="Wortman J."/>
            <person name="Nusbaum C."/>
            <person name="Birren B."/>
        </authorList>
    </citation>
    <scope>NUCLEOTIDE SEQUENCE [LARGE SCALE GENOMIC DNA]</scope>
    <source>
        <strain evidence="6 7">CBS 617.96</strain>
    </source>
</reference>
<dbReference type="AlphaFoldDB" id="W9XE12"/>
<dbReference type="PIRSF" id="PIRSF001112">
    <property type="entry name" value="Epoxide_hydrolase"/>
    <property type="match status" value="1"/>
</dbReference>
<name>W9XE12_9EURO</name>
<dbReference type="InterPro" id="IPR016292">
    <property type="entry name" value="Epoxide_hydrolase"/>
</dbReference>
<feature type="active site" description="Proton acceptor" evidence="4">
    <location>
        <position position="385"/>
    </location>
</feature>
<dbReference type="PANTHER" id="PTHR21661:SF35">
    <property type="entry name" value="EPOXIDE HYDROLASE"/>
    <property type="match status" value="1"/>
</dbReference>
<evidence type="ECO:0000256" key="3">
    <source>
        <dbReference type="ARBA" id="ARBA00022801"/>
    </source>
</evidence>
<dbReference type="InterPro" id="IPR000639">
    <property type="entry name" value="Epox_hydrolase-like"/>
</dbReference>
<feature type="active site" description="Nucleophile" evidence="4">
    <location>
        <position position="189"/>
    </location>
</feature>
<dbReference type="EMBL" id="AMWN01000011">
    <property type="protein sequence ID" value="EXJ78418.1"/>
    <property type="molecule type" value="Genomic_DNA"/>
</dbReference>
<evidence type="ECO:0000259" key="5">
    <source>
        <dbReference type="Pfam" id="PF06441"/>
    </source>
</evidence>
<feature type="active site" description="Proton donor" evidence="4">
    <location>
        <position position="322"/>
    </location>
</feature>
<protein>
    <submittedName>
        <fullName evidence="6">Microsomal epoxide hydrolase</fullName>
    </submittedName>
</protein>
<dbReference type="STRING" id="1182541.W9XE12"/>
<dbReference type="OrthoDB" id="7130006at2759"/>
<dbReference type="eggNOG" id="KOG2565">
    <property type="taxonomic scope" value="Eukaryota"/>
</dbReference>
<comment type="caution">
    <text evidence="6">The sequence shown here is derived from an EMBL/GenBank/DDBJ whole genome shotgun (WGS) entry which is preliminary data.</text>
</comment>
<dbReference type="PRINTS" id="PR00412">
    <property type="entry name" value="EPOXHYDRLASE"/>
</dbReference>
<organism evidence="6 7">
    <name type="scientific">Capronia coronata CBS 617.96</name>
    <dbReference type="NCBI Taxonomy" id="1182541"/>
    <lineage>
        <taxon>Eukaryota</taxon>
        <taxon>Fungi</taxon>
        <taxon>Dikarya</taxon>
        <taxon>Ascomycota</taxon>
        <taxon>Pezizomycotina</taxon>
        <taxon>Eurotiomycetes</taxon>
        <taxon>Chaetothyriomycetidae</taxon>
        <taxon>Chaetothyriales</taxon>
        <taxon>Herpotrichiellaceae</taxon>
        <taxon>Capronia</taxon>
    </lineage>
</organism>
<dbReference type="InterPro" id="IPR010497">
    <property type="entry name" value="Epoxide_hydro_N"/>
</dbReference>
<dbReference type="RefSeq" id="XP_007727866.1">
    <property type="nucleotide sequence ID" value="XM_007729676.1"/>
</dbReference>
<accession>W9XE12</accession>
<dbReference type="HOGENOM" id="CLU_019414_0_2_1"/>
<evidence type="ECO:0000256" key="2">
    <source>
        <dbReference type="ARBA" id="ARBA00022797"/>
    </source>
</evidence>
<dbReference type="InterPro" id="IPR029058">
    <property type="entry name" value="AB_hydrolase_fold"/>
</dbReference>
<dbReference type="GO" id="GO:0004301">
    <property type="term" value="F:epoxide hydrolase activity"/>
    <property type="evidence" value="ECO:0007669"/>
    <property type="project" value="TreeGrafter"/>
</dbReference>
<keyword evidence="3 6" id="KW-0378">Hydrolase</keyword>